<name>A0A166MNM0_9AGAM</name>
<organism evidence="1 2">
    <name type="scientific">Athelia psychrophila</name>
    <dbReference type="NCBI Taxonomy" id="1759441"/>
    <lineage>
        <taxon>Eukaryota</taxon>
        <taxon>Fungi</taxon>
        <taxon>Dikarya</taxon>
        <taxon>Basidiomycota</taxon>
        <taxon>Agaricomycotina</taxon>
        <taxon>Agaricomycetes</taxon>
        <taxon>Agaricomycetidae</taxon>
        <taxon>Atheliales</taxon>
        <taxon>Atheliaceae</taxon>
        <taxon>Athelia</taxon>
    </lineage>
</organism>
<proteinExistence type="predicted"/>
<dbReference type="EMBL" id="KV417528">
    <property type="protein sequence ID" value="KZP24155.1"/>
    <property type="molecule type" value="Genomic_DNA"/>
</dbReference>
<protein>
    <recommendedName>
        <fullName evidence="3">F-box domain-containing protein</fullName>
    </recommendedName>
</protein>
<dbReference type="Proteomes" id="UP000076532">
    <property type="component" value="Unassembled WGS sequence"/>
</dbReference>
<evidence type="ECO:0008006" key="3">
    <source>
        <dbReference type="Google" id="ProtNLM"/>
    </source>
</evidence>
<reference evidence="1 2" key="1">
    <citation type="journal article" date="2016" name="Mol. Biol. Evol.">
        <title>Comparative Genomics of Early-Diverging Mushroom-Forming Fungi Provides Insights into the Origins of Lignocellulose Decay Capabilities.</title>
        <authorList>
            <person name="Nagy L.G."/>
            <person name="Riley R."/>
            <person name="Tritt A."/>
            <person name="Adam C."/>
            <person name="Daum C."/>
            <person name="Floudas D."/>
            <person name="Sun H."/>
            <person name="Yadav J.S."/>
            <person name="Pangilinan J."/>
            <person name="Larsson K.H."/>
            <person name="Matsuura K."/>
            <person name="Barry K."/>
            <person name="Labutti K."/>
            <person name="Kuo R."/>
            <person name="Ohm R.A."/>
            <person name="Bhattacharya S.S."/>
            <person name="Shirouzu T."/>
            <person name="Yoshinaga Y."/>
            <person name="Martin F.M."/>
            <person name="Grigoriev I.V."/>
            <person name="Hibbett D.S."/>
        </authorList>
    </citation>
    <scope>NUCLEOTIDE SEQUENCE [LARGE SCALE GENOMIC DNA]</scope>
    <source>
        <strain evidence="1 2">CBS 109695</strain>
    </source>
</reference>
<gene>
    <name evidence="1" type="ORF">FIBSPDRAFT_857597</name>
</gene>
<evidence type="ECO:0000313" key="2">
    <source>
        <dbReference type="Proteomes" id="UP000076532"/>
    </source>
</evidence>
<accession>A0A166MNM0</accession>
<sequence length="221" mass="24729">MPHLRHLEVQPNSLRSWPSNLPMKLPNLRRLVVRDYYAVFLSAVEAPLLEDLALDVNNPTALSHEIGAALVIHCQVNLASVRKLHLTFTDPVVAASATHRFAQAFPFITQLSCRLLSRVPAPDDNAFLMHVYEALQEIDPLHGQLWPHVTTLDLCERYPSVFPTNALKTLLIRRAGAGYPIQTITLPKNQLDEGLAMAGATEPRVQVLENVYVAPCYTPEW</sequence>
<keyword evidence="2" id="KW-1185">Reference proteome</keyword>
<evidence type="ECO:0000313" key="1">
    <source>
        <dbReference type="EMBL" id="KZP24155.1"/>
    </source>
</evidence>
<dbReference type="AlphaFoldDB" id="A0A166MNM0"/>